<evidence type="ECO:0000259" key="2">
    <source>
        <dbReference type="Pfam" id="PF03008"/>
    </source>
</evidence>
<reference evidence="3" key="1">
    <citation type="submission" date="2020-10" db="EMBL/GenBank/DDBJ databases">
        <authorList>
            <person name="Gilroy R."/>
        </authorList>
    </citation>
    <scope>NUCLEOTIDE SEQUENCE</scope>
    <source>
        <strain evidence="3">ChiGjej1B1-2707</strain>
    </source>
</reference>
<dbReference type="EMBL" id="DVGB01000062">
    <property type="protein sequence ID" value="HIR01682.1"/>
    <property type="molecule type" value="Genomic_DNA"/>
</dbReference>
<sequence length="467" mass="53526">MFVARERELAELEDCYRQPTFQMVVLYGRRRVGKTALLEEFSRGKRALMFTAQQQGERDNLCDFSRTLYEFFGMPSTLPAFSNWLDAFEFLAEKASGEKLLIVFDEFPYAAKATPQLPSALQIAIDRWLAKTQAMMVLCGSNQGFMEDEVLGEKSPLYGRRTAQMKLRPFDYFDAARMLPDMPAAERVVYYASLGGTPYYLAALRSEETYLQNVTRLFFERTGLMFDEPGMLMRQELREPSMYHSILRAIAHGANRSNEIADCIGIPSSSITMYLKTLSGLDIIERAVPFGEPEKSKRSRYRIKDPAFAFWFRFVAPFVPAVESGLGAQTAARLLGGPQLSEYVGRMFERVCLEWLAREAQADRLPVQPTRFGSWWGTDPRTRAQDDIDVIAADDIDKRVILGECKWRASFDESEALAKLEDRQALVPGYREHWRYLFTKELVSEATRRKVANDSHVRFVTVEDLFT</sequence>
<feature type="domain" description="DUF234" evidence="2">
    <location>
        <begin position="311"/>
        <end position="411"/>
    </location>
</feature>
<evidence type="ECO:0000313" key="3">
    <source>
        <dbReference type="EMBL" id="HIR01682.1"/>
    </source>
</evidence>
<dbReference type="InterPro" id="IPR036388">
    <property type="entry name" value="WH-like_DNA-bd_sf"/>
</dbReference>
<dbReference type="SUPFAM" id="SSF52540">
    <property type="entry name" value="P-loop containing nucleoside triphosphate hydrolases"/>
    <property type="match status" value="1"/>
</dbReference>
<dbReference type="SUPFAM" id="SSF46785">
    <property type="entry name" value="Winged helix' DNA-binding domain"/>
    <property type="match status" value="1"/>
</dbReference>
<dbReference type="PANTHER" id="PTHR34704:SF1">
    <property type="entry name" value="ATPASE"/>
    <property type="match status" value="1"/>
</dbReference>
<dbReference type="InterPro" id="IPR004256">
    <property type="entry name" value="DUF234"/>
</dbReference>
<evidence type="ECO:0000259" key="1">
    <source>
        <dbReference type="Pfam" id="PF01637"/>
    </source>
</evidence>
<reference evidence="3" key="2">
    <citation type="journal article" date="2021" name="PeerJ">
        <title>Extensive microbial diversity within the chicken gut microbiome revealed by metagenomics and culture.</title>
        <authorList>
            <person name="Gilroy R."/>
            <person name="Ravi A."/>
            <person name="Getino M."/>
            <person name="Pursley I."/>
            <person name="Horton D.L."/>
            <person name="Alikhan N.F."/>
            <person name="Baker D."/>
            <person name="Gharbi K."/>
            <person name="Hall N."/>
            <person name="Watson M."/>
            <person name="Adriaenssens E.M."/>
            <person name="Foster-Nyarko E."/>
            <person name="Jarju S."/>
            <person name="Secka A."/>
            <person name="Antonio M."/>
            <person name="Oren A."/>
            <person name="Chaudhuri R.R."/>
            <person name="La Ragione R."/>
            <person name="Hildebrand F."/>
            <person name="Pallen M.J."/>
        </authorList>
    </citation>
    <scope>NUCLEOTIDE SEQUENCE</scope>
    <source>
        <strain evidence="3">ChiGjej1B1-2707</strain>
    </source>
</reference>
<name>A0A9D1D4M4_9ACTN</name>
<dbReference type="PANTHER" id="PTHR34704">
    <property type="entry name" value="ATPASE"/>
    <property type="match status" value="1"/>
</dbReference>
<dbReference type="Gene3D" id="1.10.10.10">
    <property type="entry name" value="Winged helix-like DNA-binding domain superfamily/Winged helix DNA-binding domain"/>
    <property type="match status" value="1"/>
</dbReference>
<dbReference type="InterPro" id="IPR027417">
    <property type="entry name" value="P-loop_NTPase"/>
</dbReference>
<evidence type="ECO:0000313" key="4">
    <source>
        <dbReference type="Proteomes" id="UP000824261"/>
    </source>
</evidence>
<dbReference type="InterPro" id="IPR011579">
    <property type="entry name" value="ATPase_dom"/>
</dbReference>
<keyword evidence="3" id="KW-0547">Nucleotide-binding</keyword>
<comment type="caution">
    <text evidence="3">The sequence shown here is derived from an EMBL/GenBank/DDBJ whole genome shotgun (WGS) entry which is preliminary data.</text>
</comment>
<feature type="domain" description="ATPase" evidence="1">
    <location>
        <begin position="2"/>
        <end position="203"/>
    </location>
</feature>
<dbReference type="Pfam" id="PF01637">
    <property type="entry name" value="ATPase_2"/>
    <property type="match status" value="1"/>
</dbReference>
<dbReference type="Gene3D" id="3.40.50.300">
    <property type="entry name" value="P-loop containing nucleotide triphosphate hydrolases"/>
    <property type="match status" value="1"/>
</dbReference>
<dbReference type="InterPro" id="IPR036390">
    <property type="entry name" value="WH_DNA-bd_sf"/>
</dbReference>
<dbReference type="Proteomes" id="UP000824261">
    <property type="component" value="Unassembled WGS sequence"/>
</dbReference>
<dbReference type="AlphaFoldDB" id="A0A9D1D4M4"/>
<protein>
    <submittedName>
        <fullName evidence="3">ATP-binding protein</fullName>
    </submittedName>
</protein>
<organism evidence="3 4">
    <name type="scientific">Candidatus Aveggerthella stercoripullorum</name>
    <dbReference type="NCBI Taxonomy" id="2840688"/>
    <lineage>
        <taxon>Bacteria</taxon>
        <taxon>Bacillati</taxon>
        <taxon>Actinomycetota</taxon>
        <taxon>Coriobacteriia</taxon>
        <taxon>Eggerthellales</taxon>
        <taxon>Eggerthellaceae</taxon>
        <taxon>Eggerthellaceae incertae sedis</taxon>
        <taxon>Candidatus Aveggerthella</taxon>
    </lineage>
</organism>
<dbReference type="Pfam" id="PF03008">
    <property type="entry name" value="DUF234"/>
    <property type="match status" value="1"/>
</dbReference>
<dbReference type="GO" id="GO:0005524">
    <property type="term" value="F:ATP binding"/>
    <property type="evidence" value="ECO:0007669"/>
    <property type="project" value="UniProtKB-KW"/>
</dbReference>
<keyword evidence="3" id="KW-0067">ATP-binding</keyword>
<proteinExistence type="predicted"/>
<gene>
    <name evidence="3" type="ORF">IAA69_05400</name>
</gene>
<accession>A0A9D1D4M4</accession>